<reference evidence="2 3" key="1">
    <citation type="submission" date="2018-03" db="EMBL/GenBank/DDBJ databases">
        <title>Genomic Encyclopedia of Archaeal and Bacterial Type Strains, Phase II (KMG-II): from individual species to whole genera.</title>
        <authorList>
            <person name="Goeker M."/>
        </authorList>
    </citation>
    <scope>NUCLEOTIDE SEQUENCE [LARGE SCALE GENOMIC DNA]</scope>
    <source>
        <strain evidence="2 3">DSM 101533</strain>
    </source>
</reference>
<evidence type="ECO:0000313" key="2">
    <source>
        <dbReference type="EMBL" id="PRY78249.1"/>
    </source>
</evidence>
<comment type="caution">
    <text evidence="2">The sequence shown here is derived from an EMBL/GenBank/DDBJ whole genome shotgun (WGS) entry which is preliminary data.</text>
</comment>
<feature type="domain" description="Dynamin N-terminal" evidence="1">
    <location>
        <begin position="65"/>
        <end position="274"/>
    </location>
</feature>
<organism evidence="2 3">
    <name type="scientific">Yoonia maritima</name>
    <dbReference type="NCBI Taxonomy" id="1435347"/>
    <lineage>
        <taxon>Bacteria</taxon>
        <taxon>Pseudomonadati</taxon>
        <taxon>Pseudomonadota</taxon>
        <taxon>Alphaproteobacteria</taxon>
        <taxon>Rhodobacterales</taxon>
        <taxon>Paracoccaceae</taxon>
        <taxon>Yoonia</taxon>
    </lineage>
</organism>
<dbReference type="InterPro" id="IPR027417">
    <property type="entry name" value="P-loop_NTPase"/>
</dbReference>
<keyword evidence="3" id="KW-1185">Reference proteome</keyword>
<dbReference type="Pfam" id="PF00350">
    <property type="entry name" value="Dynamin_N"/>
    <property type="match status" value="1"/>
</dbReference>
<accession>A0A2T0W0G0</accession>
<dbReference type="OrthoDB" id="7927795at2"/>
<dbReference type="RefSeq" id="WP_106356592.1">
    <property type="nucleotide sequence ID" value="NZ_PVTP01000004.1"/>
</dbReference>
<dbReference type="AlphaFoldDB" id="A0A2T0W0G0"/>
<dbReference type="Gene3D" id="3.40.50.300">
    <property type="entry name" value="P-loop containing nucleotide triphosphate hydrolases"/>
    <property type="match status" value="2"/>
</dbReference>
<sequence length="694" mass="77340">MVTPATVQSHRRALDKFELTKSKDAKRAIEQLVRVSDKMEKMVVPGALDRTLEIQKRLSKFETRISLVGQVKAGKTALANAMIGQPGLLPSDVNPWTSVITSLHMNTAQPAGKSAVFQFFDKEEWSEMTTMGGRLGELAARTNFEDEAEEMRDQVRELQGRAKQRLGVNFKLLLGNTHSFGEFDHGLVKRYVCLGDDDETGNGSNGRFADLTKSADLYFDNPQFPLPVVIRDTPGVNDPFLVREAVTLNNLAETDICVICLSAHQALSTVDIGLINIIMGLQHEQIILFVNRIDELEDPHRQINEIDSYIRRTLKTQKLPQDIPIVFGSAKWGQADISGDYDALSEQSRAAYQSLKDSRASSGNVTRLPNGKSAVESDLSGISQLMKVIDAKSAHDVSWPFIEKLRDECLDLVNQSTLLLRDAVGSQNTAGATMSASDLSARIAQIISKLNDDYDALTKSSLKMTTYAMSDVYRSFILNGKRDLEKLVDKGEGLKQWSPETETLRRDLISAYNNFSNKCTAQLREIMQETADSIAGLYADVLGTESGLFPVVGPTFSRPKTPVFLMKTMTIDLSTGWLGRMFSKQRKKATYVANFEKLATEEMAATIHDLQQDYIQEFATQTRVQLQGFMDEHIKTLRNLVLPADAPEVAQMRQSFGLEREVTQRIAALDEIRDALHHVTRHDCDISHLSVTAI</sequence>
<proteinExistence type="predicted"/>
<evidence type="ECO:0000259" key="1">
    <source>
        <dbReference type="Pfam" id="PF00350"/>
    </source>
</evidence>
<gene>
    <name evidence="2" type="ORF">CLV80_104215</name>
</gene>
<dbReference type="InterPro" id="IPR045063">
    <property type="entry name" value="Dynamin_N"/>
</dbReference>
<evidence type="ECO:0000313" key="3">
    <source>
        <dbReference type="Proteomes" id="UP000238007"/>
    </source>
</evidence>
<dbReference type="EMBL" id="PVTP01000004">
    <property type="protein sequence ID" value="PRY78249.1"/>
    <property type="molecule type" value="Genomic_DNA"/>
</dbReference>
<protein>
    <submittedName>
        <fullName evidence="2">Dynamin family protein</fullName>
    </submittedName>
</protein>
<dbReference type="CDD" id="cd00882">
    <property type="entry name" value="Ras_like_GTPase"/>
    <property type="match status" value="1"/>
</dbReference>
<name>A0A2T0W0G0_9RHOB</name>
<dbReference type="Proteomes" id="UP000238007">
    <property type="component" value="Unassembled WGS sequence"/>
</dbReference>
<dbReference type="SUPFAM" id="SSF52540">
    <property type="entry name" value="P-loop containing nucleoside triphosphate hydrolases"/>
    <property type="match status" value="1"/>
</dbReference>